<reference evidence="3" key="1">
    <citation type="journal article" date="2020" name="ISME J.">
        <title>Comparative genomics reveals insights into cyanobacterial evolution and habitat adaptation.</title>
        <authorList>
            <person name="Chen M.Y."/>
            <person name="Teng W.K."/>
            <person name="Zhao L."/>
            <person name="Hu C.X."/>
            <person name="Zhou Y.K."/>
            <person name="Han B.P."/>
            <person name="Song L.R."/>
            <person name="Shu W.S."/>
        </authorList>
    </citation>
    <scope>NUCLEOTIDE SEQUENCE [LARGE SCALE GENOMIC DNA]</scope>
    <source>
        <strain evidence="3">FACHB-251</strain>
    </source>
</reference>
<organism evidence="2 3">
    <name type="scientific">Anabaena sphaerica FACHB-251</name>
    <dbReference type="NCBI Taxonomy" id="2692883"/>
    <lineage>
        <taxon>Bacteria</taxon>
        <taxon>Bacillati</taxon>
        <taxon>Cyanobacteriota</taxon>
        <taxon>Cyanophyceae</taxon>
        <taxon>Nostocales</taxon>
        <taxon>Nostocaceae</taxon>
        <taxon>Anabaena</taxon>
    </lineage>
</organism>
<evidence type="ECO:0000256" key="1">
    <source>
        <dbReference type="SAM" id="MobiDB-lite"/>
    </source>
</evidence>
<feature type="compositionally biased region" description="Basic residues" evidence="1">
    <location>
        <begin position="1"/>
        <end position="11"/>
    </location>
</feature>
<dbReference type="AlphaFoldDB" id="A0A927A1N9"/>
<dbReference type="Proteomes" id="UP000662185">
    <property type="component" value="Unassembled WGS sequence"/>
</dbReference>
<evidence type="ECO:0000313" key="2">
    <source>
        <dbReference type="EMBL" id="MBD2296377.1"/>
    </source>
</evidence>
<feature type="region of interest" description="Disordered" evidence="1">
    <location>
        <begin position="357"/>
        <end position="385"/>
    </location>
</feature>
<accession>A0A927A1N9</accession>
<protein>
    <submittedName>
        <fullName evidence="2">Uncharacterized protein</fullName>
    </submittedName>
</protein>
<sequence length="410" mass="46926">MKSRIRTHKKRTREETPDLSSVPFPGMFEGRSFAVQGKVEKPDVKTSLMRAERYGHHIQNTLVAEPNKEYHNQTKQPVIQRWKASNFLPKGKKFSTKLPFLRRKKNIPPQTSTTNNNPNDLVTAFNPGDKLSQTSATKNNPNDLVEAFNPGDKLYGLRDQRPQDAVKPKAGNMATVQDELNNQFIGTKGIGRISKTMGSLAKQNDQNSANDIKKWKKGASYGEEKTPPKTQEQRLEALEYKEWLEKHPKYSPKNKIVRGEALSSPYRQWDRVKKSCKAGIEYAVTHGKRVHFILDDIDLEAVINKQNYQTKQPEVKVDPITGDSQQNITASELRFIYRNWHDPLFKKGVQFWQGGKEVPAPWEQDPKSWQRYSPKSKNSQEAKKSLRLGSKIQNLGRGILRSLKIARRLG</sequence>
<dbReference type="RefSeq" id="WP_190564498.1">
    <property type="nucleotide sequence ID" value="NZ_JACJQU010000022.1"/>
</dbReference>
<comment type="caution">
    <text evidence="2">The sequence shown here is derived from an EMBL/GenBank/DDBJ whole genome shotgun (WGS) entry which is preliminary data.</text>
</comment>
<evidence type="ECO:0000313" key="3">
    <source>
        <dbReference type="Proteomes" id="UP000662185"/>
    </source>
</evidence>
<feature type="region of interest" description="Disordered" evidence="1">
    <location>
        <begin position="1"/>
        <end position="23"/>
    </location>
</feature>
<keyword evidence="3" id="KW-1185">Reference proteome</keyword>
<proteinExistence type="predicted"/>
<dbReference type="EMBL" id="JACJQU010000022">
    <property type="protein sequence ID" value="MBD2296377.1"/>
    <property type="molecule type" value="Genomic_DNA"/>
</dbReference>
<name>A0A927A1N9_9NOST</name>
<gene>
    <name evidence="2" type="ORF">H6G06_23550</name>
</gene>